<feature type="binding site" evidence="4">
    <location>
        <position position="109"/>
    </location>
    <ligand>
        <name>D-ribulose 5-phosphate</name>
        <dbReference type="ChEBI" id="CHEBI:58121"/>
    </ligand>
</feature>
<organism evidence="5 6">
    <name type="scientific">Eggerthella lenta</name>
    <name type="common">Eubacterium lentum</name>
    <dbReference type="NCBI Taxonomy" id="84112"/>
    <lineage>
        <taxon>Bacteria</taxon>
        <taxon>Bacillati</taxon>
        <taxon>Actinomycetota</taxon>
        <taxon>Coriobacteriia</taxon>
        <taxon>Eggerthellales</taxon>
        <taxon>Eggerthellaceae</taxon>
        <taxon>Eggerthella</taxon>
    </lineage>
</organism>
<sequence length="146" mass="15424">MKISIASDHAGFEQKQALVGYLASKGHDVIDRGPDCDDRVDYPDYAARVAHDVVDGMAERGVLVCGTGIGMAVAANKIDGIRAANVTSPLFAALAREHNDANVVAVSGRFIDESVNREILDAFVSTSFGGGRHAGRVEKIAALENE</sequence>
<dbReference type="Pfam" id="PF02502">
    <property type="entry name" value="LacAB_rpiB"/>
    <property type="match status" value="1"/>
</dbReference>
<evidence type="ECO:0000256" key="2">
    <source>
        <dbReference type="ARBA" id="ARBA00023235"/>
    </source>
</evidence>
<keyword evidence="2 5" id="KW-0413">Isomerase</keyword>
<dbReference type="GO" id="GO:0009052">
    <property type="term" value="P:pentose-phosphate shunt, non-oxidative branch"/>
    <property type="evidence" value="ECO:0007669"/>
    <property type="project" value="TreeGrafter"/>
</dbReference>
<dbReference type="GO" id="GO:0019316">
    <property type="term" value="P:D-allose catabolic process"/>
    <property type="evidence" value="ECO:0007669"/>
    <property type="project" value="TreeGrafter"/>
</dbReference>
<dbReference type="InterPro" id="IPR004785">
    <property type="entry name" value="RpiB"/>
</dbReference>
<dbReference type="Gene3D" id="3.40.1400.10">
    <property type="entry name" value="Sugar-phosphate isomerase, RpiB/LacA/LacB"/>
    <property type="match status" value="1"/>
</dbReference>
<feature type="binding site" evidence="4">
    <location>
        <position position="136"/>
    </location>
    <ligand>
        <name>D-ribulose 5-phosphate</name>
        <dbReference type="ChEBI" id="CHEBI:58121"/>
    </ligand>
</feature>
<accession>A0A369MM29</accession>
<dbReference type="NCBIfam" id="TIGR00689">
    <property type="entry name" value="rpiB_lacA_lacB"/>
    <property type="match status" value="1"/>
</dbReference>
<dbReference type="InterPro" id="IPR003500">
    <property type="entry name" value="RpiB_LacA_LacB"/>
</dbReference>
<feature type="active site" description="Proton donor" evidence="3">
    <location>
        <position position="98"/>
    </location>
</feature>
<evidence type="ECO:0000256" key="3">
    <source>
        <dbReference type="PIRSR" id="PIRSR005384-1"/>
    </source>
</evidence>
<feature type="active site" description="Proton acceptor" evidence="3">
    <location>
        <position position="65"/>
    </location>
</feature>
<dbReference type="InterPro" id="IPR036569">
    <property type="entry name" value="RpiB_LacA_LacB_sf"/>
</dbReference>
<evidence type="ECO:0000313" key="5">
    <source>
        <dbReference type="EMBL" id="RDB75031.1"/>
    </source>
</evidence>
<evidence type="ECO:0000256" key="1">
    <source>
        <dbReference type="ARBA" id="ARBA00008754"/>
    </source>
</evidence>
<feature type="binding site" evidence="4">
    <location>
        <position position="99"/>
    </location>
    <ligand>
        <name>D-ribulose 5-phosphate</name>
        <dbReference type="ChEBI" id="CHEBI:58121"/>
    </ligand>
</feature>
<proteinExistence type="inferred from homology"/>
<dbReference type="RefSeq" id="WP_009304831.1">
    <property type="nucleotide sequence ID" value="NZ_CP089334.1"/>
</dbReference>
<dbReference type="GO" id="GO:0004751">
    <property type="term" value="F:ribose-5-phosphate isomerase activity"/>
    <property type="evidence" value="ECO:0007669"/>
    <property type="project" value="TreeGrafter"/>
</dbReference>
<dbReference type="AlphaFoldDB" id="A0A369MM29"/>
<dbReference type="NCBIfam" id="TIGR01120">
    <property type="entry name" value="rpiB"/>
    <property type="match status" value="1"/>
</dbReference>
<dbReference type="PANTHER" id="PTHR30345">
    <property type="entry name" value="RIBOSE-5-PHOSPHATE ISOMERASE B"/>
    <property type="match status" value="1"/>
</dbReference>
<reference evidence="5 6" key="1">
    <citation type="journal article" date="2018" name="Elife">
        <title>Discovery and characterization of a prevalent human gut bacterial enzyme sufficient for the inactivation of a family of plant toxins.</title>
        <authorList>
            <person name="Koppel N."/>
            <person name="Bisanz J.E."/>
            <person name="Pandelia M.E."/>
            <person name="Turnbaugh P.J."/>
            <person name="Balskus E.P."/>
        </authorList>
    </citation>
    <scope>NUCLEOTIDE SEQUENCE [LARGE SCALE GENOMIC DNA]</scope>
    <source>
        <strain evidence="5 6">MR1 #12</strain>
    </source>
</reference>
<dbReference type="PANTHER" id="PTHR30345:SF0">
    <property type="entry name" value="DNA DAMAGE-REPAIR_TOLERATION PROTEIN DRT102"/>
    <property type="match status" value="1"/>
</dbReference>
<dbReference type="PIRSF" id="PIRSF005384">
    <property type="entry name" value="RpiB_LacA_B"/>
    <property type="match status" value="1"/>
</dbReference>
<evidence type="ECO:0000256" key="4">
    <source>
        <dbReference type="PIRSR" id="PIRSR005384-2"/>
    </source>
</evidence>
<dbReference type="SUPFAM" id="SSF89623">
    <property type="entry name" value="Ribose/Galactose isomerase RpiB/AlsB"/>
    <property type="match status" value="1"/>
</dbReference>
<feature type="binding site" evidence="4">
    <location>
        <begin position="66"/>
        <end position="70"/>
    </location>
    <ligand>
        <name>D-ribulose 5-phosphate</name>
        <dbReference type="ChEBI" id="CHEBI:58121"/>
    </ligand>
</feature>
<feature type="binding site" evidence="4">
    <location>
        <begin position="8"/>
        <end position="9"/>
    </location>
    <ligand>
        <name>D-ribulose 5-phosphate</name>
        <dbReference type="ChEBI" id="CHEBI:58121"/>
    </ligand>
</feature>
<dbReference type="Proteomes" id="UP000253752">
    <property type="component" value="Unassembled WGS sequence"/>
</dbReference>
<dbReference type="NCBIfam" id="NF004051">
    <property type="entry name" value="PRK05571.1"/>
    <property type="match status" value="1"/>
</dbReference>
<gene>
    <name evidence="5" type="primary">rpiB</name>
    <name evidence="5" type="ORF">C1872_14605</name>
</gene>
<comment type="similarity">
    <text evidence="1">Belongs to the LacAB/RpiB family.</text>
</comment>
<dbReference type="EMBL" id="PPTX01000031">
    <property type="protein sequence ID" value="RDB75031.1"/>
    <property type="molecule type" value="Genomic_DNA"/>
</dbReference>
<name>A0A369MM29_EGGLN</name>
<comment type="caution">
    <text evidence="5">The sequence shown here is derived from an EMBL/GenBank/DDBJ whole genome shotgun (WGS) entry which is preliminary data.</text>
</comment>
<protein>
    <submittedName>
        <fullName evidence="5">Ribose 5-phosphate isomerase B</fullName>
    </submittedName>
</protein>
<feature type="binding site" evidence="4">
    <location>
        <position position="132"/>
    </location>
    <ligand>
        <name>D-ribulose 5-phosphate</name>
        <dbReference type="ChEBI" id="CHEBI:58121"/>
    </ligand>
</feature>
<evidence type="ECO:0000313" key="6">
    <source>
        <dbReference type="Proteomes" id="UP000253752"/>
    </source>
</evidence>